<comment type="subcellular location">
    <subcellularLocation>
        <location evidence="1">Membrane</location>
        <topology evidence="1">Multi-pass membrane protein</topology>
    </subcellularLocation>
</comment>
<keyword evidence="11" id="KW-1185">Reference proteome</keyword>
<dbReference type="GeneID" id="106584979"/>
<dbReference type="InterPro" id="IPR026028">
    <property type="entry name" value="V-type_ATPase_116kDa_su_euka"/>
</dbReference>
<feature type="transmembrane region" description="Helical" evidence="9">
    <location>
        <begin position="454"/>
        <end position="472"/>
    </location>
</feature>
<evidence type="ECO:0000256" key="9">
    <source>
        <dbReference type="RuleBase" id="RU361189"/>
    </source>
</evidence>
<comment type="function">
    <text evidence="9">Essential component of the vacuolar proton pump (V-ATPase), a multimeric enzyme that catalyzes the translocation of protons across the membranes. Required for assembly and activity of the V-ATPase.</text>
</comment>
<dbReference type="PANTHER" id="PTHR11629">
    <property type="entry name" value="VACUOLAR PROTON ATPASES"/>
    <property type="match status" value="1"/>
</dbReference>
<dbReference type="GO" id="GO:0051117">
    <property type="term" value="F:ATPase binding"/>
    <property type="evidence" value="ECO:0007669"/>
    <property type="project" value="TreeGrafter"/>
</dbReference>
<evidence type="ECO:0000256" key="5">
    <source>
        <dbReference type="ARBA" id="ARBA00022781"/>
    </source>
</evidence>
<dbReference type="GO" id="GO:0005886">
    <property type="term" value="C:plasma membrane"/>
    <property type="evidence" value="ECO:0007669"/>
    <property type="project" value="TreeGrafter"/>
</dbReference>
<keyword evidence="7 9" id="KW-0406">Ion transport</keyword>
<feature type="transmembrane region" description="Helical" evidence="9">
    <location>
        <begin position="641"/>
        <end position="661"/>
    </location>
</feature>
<sequence length="832" mass="95054">MGSLFRSEEMCLTQLFLQSGSAYDCISELGEMGIVEFRDLNPSVNLFQRKFVTELKRCEEMERILGYLLREIKRADLPLPEGEVNPVAPLPKHVLVIMEQLQRLEVELSEVTRNKEKLQKNLLELTEYTHMLRITRNFVHRSAECEPPQVQYEEFPFLEKDSMMDYSSMQRLGAKLGFISGLIQRRKIEAFERMLWRVCKGYTILSYSEIDEYLEDPDTGEPTKSVVFLISYWGEQIGQKVKKICDCYHCHVYPYPNSNEERNDVVEGLRTRIQDLHTVLHRTEDYLRQVLNKASESVYTWVIQVKKMKAIYHILNLCSFDVTNKCLIAEVWCPVNDLPILRRALEEGSRKSGATVPSFVNRIPSNDTPPTLIRTNKFTSGFQNIVEAYGVGNYREVNPAPYTIITFPFLFAVMFGDLGHGVIMALFALWMVLYEDNRKLKRTRNEIWNTFFEGRYIILMMGLFSVYTGLIYNDCFSKSLNIFGSGWRVNAMFNSGNWTWDSTLRTNAFLTLDPNVPGVFNGPYPLGIDPIWNLASNRLTFLNSYKMKMSVIVGISHMSFGVILGVFNHLHFRKKFNLYLVFLPEMLFLLCLFGYLVFMIIYKWLAFSARDSQMAPSILIHFINMFLMQGDGVPSLFPGQVGLQVFLVVIALLSVPVLLLGKPVYLYWLHNGGANRIGMYRGYERVRRHSEEELSLMRANDMEEGSVPSDLSTSREQQKEEFDFGDMFLHQSIHTIEYCLGCISNTASYLRLWALSLAHAREHHQTTSNLAVGGAVVHGDAVGPADGHQPGRHVSGASVWDIRCAHCVYPPGYGGTVCLPPCSQAALGGVPK</sequence>
<evidence type="ECO:0000256" key="4">
    <source>
        <dbReference type="ARBA" id="ARBA00022692"/>
    </source>
</evidence>
<feature type="transmembrane region" description="Helical" evidence="9">
    <location>
        <begin position="409"/>
        <end position="433"/>
    </location>
</feature>
<feature type="transmembrane region" description="Helical" evidence="9">
    <location>
        <begin position="549"/>
        <end position="567"/>
    </location>
</feature>
<dbReference type="PANTHER" id="PTHR11629:SF22">
    <property type="entry name" value="V-TYPE PROTON ATPASE 116 KDA SUBUNIT A 2"/>
    <property type="match status" value="1"/>
</dbReference>
<evidence type="ECO:0000313" key="12">
    <source>
        <dbReference type="RefSeq" id="XP_014026156.1"/>
    </source>
</evidence>
<dbReference type="Pfam" id="PF01496">
    <property type="entry name" value="V_ATPase_I"/>
    <property type="match status" value="1"/>
</dbReference>
<feature type="coiled-coil region" evidence="10">
    <location>
        <begin position="94"/>
        <end position="128"/>
    </location>
</feature>
<dbReference type="RefSeq" id="XP_014026156.1">
    <property type="nucleotide sequence ID" value="XM_014170681.2"/>
</dbReference>
<proteinExistence type="inferred from homology"/>
<reference evidence="12" key="1">
    <citation type="submission" date="2025-08" db="UniProtKB">
        <authorList>
            <consortium name="RefSeq"/>
        </authorList>
    </citation>
    <scope>IDENTIFICATION</scope>
</reference>
<evidence type="ECO:0000256" key="6">
    <source>
        <dbReference type="ARBA" id="ARBA00022989"/>
    </source>
</evidence>
<evidence type="ECO:0000256" key="8">
    <source>
        <dbReference type="ARBA" id="ARBA00023136"/>
    </source>
</evidence>
<evidence type="ECO:0000256" key="1">
    <source>
        <dbReference type="ARBA" id="ARBA00004141"/>
    </source>
</evidence>
<evidence type="ECO:0000256" key="2">
    <source>
        <dbReference type="ARBA" id="ARBA00009904"/>
    </source>
</evidence>
<name>A0A1S3PEW8_SALSA</name>
<dbReference type="GO" id="GO:0046961">
    <property type="term" value="F:proton-transporting ATPase activity, rotational mechanism"/>
    <property type="evidence" value="ECO:0007669"/>
    <property type="project" value="InterPro"/>
</dbReference>
<gene>
    <name evidence="12" type="primary">LOC106584979</name>
</gene>
<organism evidence="11 12">
    <name type="scientific">Salmo salar</name>
    <name type="common">Atlantic salmon</name>
    <dbReference type="NCBI Taxonomy" id="8030"/>
    <lineage>
        <taxon>Eukaryota</taxon>
        <taxon>Metazoa</taxon>
        <taxon>Chordata</taxon>
        <taxon>Craniata</taxon>
        <taxon>Vertebrata</taxon>
        <taxon>Euteleostomi</taxon>
        <taxon>Actinopterygii</taxon>
        <taxon>Neopterygii</taxon>
        <taxon>Teleostei</taxon>
        <taxon>Protacanthopterygii</taxon>
        <taxon>Salmoniformes</taxon>
        <taxon>Salmonidae</taxon>
        <taxon>Salmoninae</taxon>
        <taxon>Salmo</taxon>
    </lineage>
</organism>
<comment type="similarity">
    <text evidence="2 9">Belongs to the V-ATPase 116 kDa subunit family.</text>
</comment>
<dbReference type="Proteomes" id="UP001652741">
    <property type="component" value="Chromosome ssa24"/>
</dbReference>
<keyword evidence="10" id="KW-0175">Coiled coil</keyword>
<dbReference type="AlphaFoldDB" id="A0A1S3PEW8"/>
<keyword evidence="6 9" id="KW-1133">Transmembrane helix</keyword>
<dbReference type="GO" id="GO:0000220">
    <property type="term" value="C:vacuolar proton-transporting V-type ATPase, V0 domain"/>
    <property type="evidence" value="ECO:0007669"/>
    <property type="project" value="InterPro"/>
</dbReference>
<evidence type="ECO:0000256" key="7">
    <source>
        <dbReference type="ARBA" id="ARBA00023065"/>
    </source>
</evidence>
<evidence type="ECO:0000256" key="10">
    <source>
        <dbReference type="SAM" id="Coils"/>
    </source>
</evidence>
<dbReference type="InterPro" id="IPR002490">
    <property type="entry name" value="V-ATPase_116kDa_su"/>
</dbReference>
<feature type="transmembrane region" description="Helical" evidence="9">
    <location>
        <begin position="579"/>
        <end position="602"/>
    </location>
</feature>
<protein>
    <recommendedName>
        <fullName evidence="9">V-type proton ATPase subunit a</fullName>
    </recommendedName>
</protein>
<keyword evidence="5 9" id="KW-0375">Hydrogen ion transport</keyword>
<evidence type="ECO:0000313" key="11">
    <source>
        <dbReference type="Proteomes" id="UP001652741"/>
    </source>
</evidence>
<evidence type="ECO:0000256" key="3">
    <source>
        <dbReference type="ARBA" id="ARBA00022448"/>
    </source>
</evidence>
<accession>A0A1S3PEW8</accession>
<dbReference type="PIRSF" id="PIRSF001293">
    <property type="entry name" value="ATP6V0A1"/>
    <property type="match status" value="1"/>
</dbReference>
<keyword evidence="4 9" id="KW-0812">Transmembrane</keyword>
<dbReference type="GO" id="GO:0007035">
    <property type="term" value="P:vacuolar acidification"/>
    <property type="evidence" value="ECO:0007669"/>
    <property type="project" value="TreeGrafter"/>
</dbReference>
<keyword evidence="8 9" id="KW-0472">Membrane</keyword>
<keyword evidence="3 9" id="KW-0813">Transport</keyword>